<evidence type="ECO:0000256" key="5">
    <source>
        <dbReference type="SAM" id="MobiDB-lite"/>
    </source>
</evidence>
<dbReference type="HOGENOM" id="CLU_018702_2_1_9"/>
<keyword evidence="1" id="KW-0489">Methyltransferase</keyword>
<dbReference type="eggNOG" id="COG4725">
    <property type="taxonomic scope" value="Bacteria"/>
</dbReference>
<dbReference type="GO" id="GO:0032259">
    <property type="term" value="P:methylation"/>
    <property type="evidence" value="ECO:0007669"/>
    <property type="project" value="UniProtKB-KW"/>
</dbReference>
<dbReference type="GO" id="GO:0008173">
    <property type="term" value="F:RNA methyltransferase activity"/>
    <property type="evidence" value="ECO:0007669"/>
    <property type="project" value="UniProtKB-ARBA"/>
</dbReference>
<dbReference type="Proteomes" id="UP000013981">
    <property type="component" value="Unassembled WGS sequence"/>
</dbReference>
<protein>
    <submittedName>
        <fullName evidence="6">Uncharacterized protein</fullName>
    </submittedName>
</protein>
<keyword evidence="2" id="KW-0808">Transferase</keyword>
<comment type="similarity">
    <text evidence="4">Belongs to the MT-A70-like family.</text>
</comment>
<evidence type="ECO:0000256" key="4">
    <source>
        <dbReference type="PROSITE-ProRule" id="PRU00489"/>
    </source>
</evidence>
<keyword evidence="7" id="KW-1185">Reference proteome</keyword>
<dbReference type="PATRIC" id="fig|1203606.4.peg.1838"/>
<keyword evidence="3" id="KW-0949">S-adenosyl-L-methionine</keyword>
<name>R8VY26_9FIRM</name>
<dbReference type="EMBL" id="AQOB01000006">
    <property type="protein sequence ID" value="EOQ37196.1"/>
    <property type="molecule type" value="Genomic_DNA"/>
</dbReference>
<proteinExistence type="inferred from homology"/>
<evidence type="ECO:0000256" key="1">
    <source>
        <dbReference type="ARBA" id="ARBA00022603"/>
    </source>
</evidence>
<evidence type="ECO:0000313" key="6">
    <source>
        <dbReference type="EMBL" id="EOQ37196.1"/>
    </source>
</evidence>
<evidence type="ECO:0000313" key="7">
    <source>
        <dbReference type="Proteomes" id="UP000013981"/>
    </source>
</evidence>
<evidence type="ECO:0000256" key="3">
    <source>
        <dbReference type="ARBA" id="ARBA00022691"/>
    </source>
</evidence>
<reference evidence="6 7" key="1">
    <citation type="submission" date="2013-01" db="EMBL/GenBank/DDBJ databases">
        <title>The Genome Sequence of Butyricicoccus pullicaecorum 1.2.</title>
        <authorList>
            <consortium name="The Broad Institute Genome Sequencing Platform"/>
            <person name="Earl A."/>
            <person name="Ward D."/>
            <person name="Feldgarden M."/>
            <person name="Gevers D."/>
            <person name="Van Immerseel F."/>
            <person name="Eeckhaut V."/>
            <person name="Walker B."/>
            <person name="Young S.K."/>
            <person name="Zeng Q."/>
            <person name="Gargeya S."/>
            <person name="Fitzgerald M."/>
            <person name="Haas B."/>
            <person name="Abouelleil A."/>
            <person name="Alvarado L."/>
            <person name="Arachchi H.M."/>
            <person name="Berlin A.M."/>
            <person name="Chapman S.B."/>
            <person name="Dewar J."/>
            <person name="Goldberg J."/>
            <person name="Griggs A."/>
            <person name="Gujja S."/>
            <person name="Hansen M."/>
            <person name="Howarth C."/>
            <person name="Imamovic A."/>
            <person name="Larimer J."/>
            <person name="McCowan C."/>
            <person name="Murphy C."/>
            <person name="Neiman D."/>
            <person name="Pearson M."/>
            <person name="Priest M."/>
            <person name="Roberts A."/>
            <person name="Saif S."/>
            <person name="Shea T."/>
            <person name="Sisk P."/>
            <person name="Sykes S."/>
            <person name="Wortman J."/>
            <person name="Nusbaum C."/>
            <person name="Birren B."/>
        </authorList>
    </citation>
    <scope>NUCLEOTIDE SEQUENCE [LARGE SCALE GENOMIC DNA]</scope>
    <source>
        <strain evidence="6 7">1.2</strain>
    </source>
</reference>
<organism evidence="6 7">
    <name type="scientific">Butyricicoccus pullicaecorum 1.2</name>
    <dbReference type="NCBI Taxonomy" id="1203606"/>
    <lineage>
        <taxon>Bacteria</taxon>
        <taxon>Bacillati</taxon>
        <taxon>Bacillota</taxon>
        <taxon>Clostridia</taxon>
        <taxon>Eubacteriales</taxon>
        <taxon>Butyricicoccaceae</taxon>
        <taxon>Butyricicoccus</taxon>
    </lineage>
</organism>
<dbReference type="PANTHER" id="PTHR12829:SF7">
    <property type="entry name" value="N6-ADENOSINE-METHYLTRANSFERASE CATALYTIC SUBUNIT"/>
    <property type="match status" value="1"/>
</dbReference>
<comment type="caution">
    <text evidence="6">The sequence shown here is derived from an EMBL/GenBank/DDBJ whole genome shotgun (WGS) entry which is preliminary data.</text>
</comment>
<evidence type="ECO:0000256" key="2">
    <source>
        <dbReference type="ARBA" id="ARBA00022679"/>
    </source>
</evidence>
<sequence length="142" mass="15901">MWATFPMLREALDVIEAWGFTYKTIAFNWVKQNKNGAGLFWGLGNWTRSNSEICLLAVKGKPKRVSASVHSVLLSPARQHSQKPAEIRDRIVELMGDLPRIELFAREAAPGWDAWGNEAPAASAREEETDGQNNQRDPAPEL</sequence>
<gene>
    <name evidence="6" type="ORF">HMPREF1526_01887</name>
</gene>
<dbReference type="InterPro" id="IPR007757">
    <property type="entry name" value="MT-A70-like"/>
</dbReference>
<dbReference type="PROSITE" id="PS51143">
    <property type="entry name" value="MT_A70"/>
    <property type="match status" value="1"/>
</dbReference>
<dbReference type="Pfam" id="PF05063">
    <property type="entry name" value="MT-A70"/>
    <property type="match status" value="1"/>
</dbReference>
<feature type="region of interest" description="Disordered" evidence="5">
    <location>
        <begin position="113"/>
        <end position="142"/>
    </location>
</feature>
<dbReference type="PANTHER" id="PTHR12829">
    <property type="entry name" value="N6-ADENOSINE-METHYLTRANSFERASE"/>
    <property type="match status" value="1"/>
</dbReference>
<dbReference type="GO" id="GO:0008757">
    <property type="term" value="F:S-adenosylmethionine-dependent methyltransferase activity"/>
    <property type="evidence" value="ECO:0007669"/>
    <property type="project" value="UniProtKB-ARBA"/>
</dbReference>
<dbReference type="AlphaFoldDB" id="R8VY26"/>
<accession>R8VY26</accession>